<evidence type="ECO:0000313" key="1">
    <source>
        <dbReference type="EMBL" id="MFG1255556.1"/>
    </source>
</evidence>
<evidence type="ECO:0000313" key="2">
    <source>
        <dbReference type="Proteomes" id="UP001604043"/>
    </source>
</evidence>
<keyword evidence="2" id="KW-1185">Reference proteome</keyword>
<name>A0ABW6ZNW6_9HYPH</name>
<comment type="caution">
    <text evidence="1">The sequence shown here is derived from an EMBL/GenBank/DDBJ whole genome shotgun (WGS) entry which is preliminary data.</text>
</comment>
<reference evidence="1 2" key="1">
    <citation type="submission" date="2024-02" db="EMBL/GenBank/DDBJ databases">
        <title>Expansion and revision of Xanthobacter and proposal of Roseixanthobacter gen. nov.</title>
        <authorList>
            <person name="Soltysiak M.P.M."/>
            <person name="Jalihal A."/>
            <person name="Ory A."/>
            <person name="Chrisophersen C."/>
            <person name="Lee A.D."/>
            <person name="Boulton J."/>
            <person name="Springer M."/>
        </authorList>
    </citation>
    <scope>NUCLEOTIDE SEQUENCE [LARGE SCALE GENOMIC DNA]</scope>
    <source>
        <strain evidence="1 2">CB5</strain>
    </source>
</reference>
<sequence>MQVQLGAVLADDREAVTLILEGDQVPGVFLKQDAAELSGTIERLAMVRANMAPEVVRELDPGSRVLPVSDPIWRGTMAPDGAATLAFRHPGYGWVVFQLPPGEIATLGKLLVTTASPTPMASPD</sequence>
<gene>
    <name evidence="1" type="ORF">V5F30_25310</name>
</gene>
<dbReference type="RefSeq" id="WP_394010295.1">
    <property type="nucleotide sequence ID" value="NZ_JBAFUR010000011.1"/>
</dbReference>
<dbReference type="Proteomes" id="UP001604043">
    <property type="component" value="Unassembled WGS sequence"/>
</dbReference>
<accession>A0ABW6ZNW6</accession>
<proteinExistence type="predicted"/>
<protein>
    <submittedName>
        <fullName evidence="1">Uncharacterized protein</fullName>
    </submittedName>
</protein>
<dbReference type="EMBL" id="JBAFUR010000011">
    <property type="protein sequence ID" value="MFG1255556.1"/>
    <property type="molecule type" value="Genomic_DNA"/>
</dbReference>
<organism evidence="1 2">
    <name type="scientific">Xanthobacter aminoxidans</name>
    <dbReference type="NCBI Taxonomy" id="186280"/>
    <lineage>
        <taxon>Bacteria</taxon>
        <taxon>Pseudomonadati</taxon>
        <taxon>Pseudomonadota</taxon>
        <taxon>Alphaproteobacteria</taxon>
        <taxon>Hyphomicrobiales</taxon>
        <taxon>Xanthobacteraceae</taxon>
        <taxon>Xanthobacter</taxon>
    </lineage>
</organism>